<evidence type="ECO:0000313" key="1">
    <source>
        <dbReference type="EMBL" id="SCU79635.1"/>
    </source>
</evidence>
<dbReference type="EMBL" id="LT598449">
    <property type="protein sequence ID" value="SCU79635.1"/>
    <property type="molecule type" value="Genomic_DNA"/>
</dbReference>
<keyword evidence="2" id="KW-1185">Reference proteome</keyword>
<dbReference type="AlphaFoldDB" id="A0A1G4IRY3"/>
<proteinExistence type="predicted"/>
<protein>
    <submittedName>
        <fullName evidence="1">LANO_0A06964g1_1</fullName>
    </submittedName>
</protein>
<dbReference type="Pfam" id="PF11093">
    <property type="entry name" value="Mitochondr_Som1"/>
    <property type="match status" value="1"/>
</dbReference>
<dbReference type="OrthoDB" id="3983163at2759"/>
<dbReference type="InterPro" id="IPR024645">
    <property type="entry name" value="Mitochondr_Som1"/>
</dbReference>
<evidence type="ECO:0000313" key="2">
    <source>
        <dbReference type="Proteomes" id="UP000189911"/>
    </source>
</evidence>
<dbReference type="Proteomes" id="UP000189911">
    <property type="component" value="Chromosome A"/>
</dbReference>
<dbReference type="GO" id="GO:0042720">
    <property type="term" value="C:mitochondrial inner membrane peptidase complex"/>
    <property type="evidence" value="ECO:0007669"/>
    <property type="project" value="InterPro"/>
</dbReference>
<accession>A0A1G4IRY3</accession>
<sequence length="90" mass="10757">MAPPTLVCQKHEFKSLWKDVKGPCVLKSLIQYECEFNGYEYDCVPFKRVFEECITGEKLKKFRREVTNERTNQADEMVQKFWSSVKRDEL</sequence>
<name>A0A1G4IRY3_9SACH</name>
<gene>
    <name evidence="1" type="ORF">LANO_0A06964G</name>
</gene>
<reference evidence="2" key="1">
    <citation type="submission" date="2016-03" db="EMBL/GenBank/DDBJ databases">
        <authorList>
            <person name="Devillers Hugo."/>
        </authorList>
    </citation>
    <scope>NUCLEOTIDE SEQUENCE [LARGE SCALE GENOMIC DNA]</scope>
</reference>
<organism evidence="1 2">
    <name type="scientific">Lachancea nothofagi CBS 11611</name>
    <dbReference type="NCBI Taxonomy" id="1266666"/>
    <lineage>
        <taxon>Eukaryota</taxon>
        <taxon>Fungi</taxon>
        <taxon>Dikarya</taxon>
        <taxon>Ascomycota</taxon>
        <taxon>Saccharomycotina</taxon>
        <taxon>Saccharomycetes</taxon>
        <taxon>Saccharomycetales</taxon>
        <taxon>Saccharomycetaceae</taxon>
        <taxon>Lachancea</taxon>
    </lineage>
</organism>